<reference evidence="1 2" key="1">
    <citation type="submission" date="2020-03" db="EMBL/GenBank/DDBJ databases">
        <title>Roseomonas selenitidurans sp. nov. isolated from urban soil.</title>
        <authorList>
            <person name="Liu H."/>
        </authorList>
    </citation>
    <scope>NUCLEOTIDE SEQUENCE [LARGE SCALE GENOMIC DNA]</scope>
    <source>
        <strain evidence="1 2">BU-1</strain>
    </source>
</reference>
<evidence type="ECO:0000313" key="2">
    <source>
        <dbReference type="Proteomes" id="UP000787635"/>
    </source>
</evidence>
<dbReference type="Proteomes" id="UP000787635">
    <property type="component" value="Unassembled WGS sequence"/>
</dbReference>
<proteinExistence type="predicted"/>
<keyword evidence="2" id="KW-1185">Reference proteome</keyword>
<sequence>MSSVALSDIRAQRAEVEARLAYAHARDAEGKVLAWWRLHLARQARLAALGADGSARLPALPDPPPGALSRWQAIALRMRLMRLDSARPAGRVMRQLG</sequence>
<organism evidence="1 2">
    <name type="scientific">Falsiroseomonas selenitidurans</name>
    <dbReference type="NCBI Taxonomy" id="2716335"/>
    <lineage>
        <taxon>Bacteria</taxon>
        <taxon>Pseudomonadati</taxon>
        <taxon>Pseudomonadota</taxon>
        <taxon>Alphaproteobacteria</taxon>
        <taxon>Acetobacterales</taxon>
        <taxon>Roseomonadaceae</taxon>
        <taxon>Falsiroseomonas</taxon>
    </lineage>
</organism>
<evidence type="ECO:0000313" key="1">
    <source>
        <dbReference type="EMBL" id="NKC29279.1"/>
    </source>
</evidence>
<accession>A0ABX1DWI6</accession>
<protein>
    <submittedName>
        <fullName evidence="1">Uncharacterized protein</fullName>
    </submittedName>
</protein>
<dbReference type="EMBL" id="JAAVNE010000001">
    <property type="protein sequence ID" value="NKC29279.1"/>
    <property type="molecule type" value="Genomic_DNA"/>
</dbReference>
<name>A0ABX1DWI6_9PROT</name>
<comment type="caution">
    <text evidence="1">The sequence shown here is derived from an EMBL/GenBank/DDBJ whole genome shotgun (WGS) entry which is preliminary data.</text>
</comment>
<gene>
    <name evidence="1" type="ORF">HEQ75_00280</name>
</gene>
<dbReference type="RefSeq" id="WP_168026908.1">
    <property type="nucleotide sequence ID" value="NZ_JAAVNE010000001.1"/>
</dbReference>